<reference evidence="1 2" key="1">
    <citation type="submission" date="2017-12" db="EMBL/GenBank/DDBJ databases">
        <title>Sequencing the genomes of 1000 Actinobacteria strains.</title>
        <authorList>
            <person name="Klenk H.-P."/>
        </authorList>
    </citation>
    <scope>NUCLEOTIDE SEQUENCE [LARGE SCALE GENOMIC DNA]</scope>
    <source>
        <strain evidence="1 2">DSM 45165</strain>
    </source>
</reference>
<accession>A0A2N3X258</accession>
<name>A0A2N3X258_9PSEU</name>
<comment type="caution">
    <text evidence="1">The sequence shown here is derived from an EMBL/GenBank/DDBJ whole genome shotgun (WGS) entry which is preliminary data.</text>
</comment>
<gene>
    <name evidence="1" type="ORF">ATK30_0288</name>
</gene>
<keyword evidence="2" id="KW-1185">Reference proteome</keyword>
<proteinExistence type="predicted"/>
<dbReference type="AlphaFoldDB" id="A0A2N3X258"/>
<dbReference type="EMBL" id="PJMY01000001">
    <property type="protein sequence ID" value="PKW00200.1"/>
    <property type="molecule type" value="Genomic_DNA"/>
</dbReference>
<sequence>MSAACQRIIAIHAVASRTASVKLLKEATA</sequence>
<evidence type="ECO:0000313" key="1">
    <source>
        <dbReference type="EMBL" id="PKW00200.1"/>
    </source>
</evidence>
<dbReference type="Proteomes" id="UP000233750">
    <property type="component" value="Unassembled WGS sequence"/>
</dbReference>
<protein>
    <submittedName>
        <fullName evidence="1">Uncharacterized protein</fullName>
    </submittedName>
</protein>
<organism evidence="1 2">
    <name type="scientific">Amycolatopsis echigonensis</name>
    <dbReference type="NCBI Taxonomy" id="2576905"/>
    <lineage>
        <taxon>Bacteria</taxon>
        <taxon>Bacillati</taxon>
        <taxon>Actinomycetota</taxon>
        <taxon>Actinomycetes</taxon>
        <taxon>Pseudonocardiales</taxon>
        <taxon>Pseudonocardiaceae</taxon>
        <taxon>Amycolatopsis</taxon>
    </lineage>
</organism>
<evidence type="ECO:0000313" key="2">
    <source>
        <dbReference type="Proteomes" id="UP000233750"/>
    </source>
</evidence>